<reference evidence="2 3" key="1">
    <citation type="submission" date="2018-05" db="EMBL/GenBank/DDBJ databases">
        <title>Novel Campyloabacter and Helicobacter Species and Strains.</title>
        <authorList>
            <person name="Mannion A.J."/>
            <person name="Shen Z."/>
            <person name="Fox J.G."/>
        </authorList>
    </citation>
    <scope>NUCLEOTIDE SEQUENCE [LARGE SCALE GENOMIC DNA]</scope>
    <source>
        <strain evidence="3">MIT10-5678</strain>
    </source>
</reference>
<protein>
    <submittedName>
        <fullName evidence="2">Uncharacterized protein</fullName>
    </submittedName>
</protein>
<accession>A0ABY2TK66</accession>
<evidence type="ECO:0000313" key="2">
    <source>
        <dbReference type="EMBL" id="TKX34516.1"/>
    </source>
</evidence>
<organism evidence="2 3">
    <name type="scientific">Campylobacter taeniopygiae</name>
    <dbReference type="NCBI Taxonomy" id="2510188"/>
    <lineage>
        <taxon>Bacteria</taxon>
        <taxon>Pseudomonadati</taxon>
        <taxon>Campylobacterota</taxon>
        <taxon>Epsilonproteobacteria</taxon>
        <taxon>Campylobacterales</taxon>
        <taxon>Campylobacteraceae</taxon>
        <taxon>Campylobacter</taxon>
    </lineage>
</organism>
<feature type="compositionally biased region" description="Low complexity" evidence="1">
    <location>
        <begin position="54"/>
        <end position="68"/>
    </location>
</feature>
<keyword evidence="3" id="KW-1185">Reference proteome</keyword>
<sequence length="120" mass="13531">MQVGYKTISSYEYDAISGQYKKVDKEVEDYSSNSDFTSLLDRLGENESSQNLDSKINNESSNSNHSLSTYAQNSNVYAYRFRQNEGDLSLRSQSASVHNDLLNQNEQKNSSLLNDLLSAI</sequence>
<evidence type="ECO:0000313" key="3">
    <source>
        <dbReference type="Proteomes" id="UP000309584"/>
    </source>
</evidence>
<feature type="region of interest" description="Disordered" evidence="1">
    <location>
        <begin position="41"/>
        <end position="69"/>
    </location>
</feature>
<dbReference type="Proteomes" id="UP000309584">
    <property type="component" value="Unassembled WGS sequence"/>
</dbReference>
<dbReference type="EMBL" id="NXLY01000002">
    <property type="protein sequence ID" value="TKX34516.1"/>
    <property type="molecule type" value="Genomic_DNA"/>
</dbReference>
<dbReference type="RefSeq" id="WP_137623199.1">
    <property type="nucleotide sequence ID" value="NZ_NXLY01000002.1"/>
</dbReference>
<gene>
    <name evidence="2" type="ORF">CQA75_01005</name>
</gene>
<comment type="caution">
    <text evidence="2">The sequence shown here is derived from an EMBL/GenBank/DDBJ whole genome shotgun (WGS) entry which is preliminary data.</text>
</comment>
<proteinExistence type="predicted"/>
<evidence type="ECO:0000256" key="1">
    <source>
        <dbReference type="SAM" id="MobiDB-lite"/>
    </source>
</evidence>
<name>A0ABY2TK66_9BACT</name>